<dbReference type="Gene3D" id="3.40.30.10">
    <property type="entry name" value="Glutaredoxin"/>
    <property type="match status" value="1"/>
</dbReference>
<feature type="binding site" evidence="3">
    <location>
        <position position="89"/>
    </location>
    <ligand>
        <name>Cu cation</name>
        <dbReference type="ChEBI" id="CHEBI:23378"/>
    </ligand>
</feature>
<dbReference type="InterPro" id="IPR003782">
    <property type="entry name" value="SCO1/SenC"/>
</dbReference>
<dbReference type="SUPFAM" id="SSF52833">
    <property type="entry name" value="Thioredoxin-like"/>
    <property type="match status" value="1"/>
</dbReference>
<reference evidence="6 7" key="1">
    <citation type="submission" date="2018-05" db="EMBL/GenBank/DDBJ databases">
        <title>Genomic Encyclopedia of Archaeal and Bacterial Type Strains, Phase II (KMG-II): from individual species to whole genera.</title>
        <authorList>
            <person name="Goeker M."/>
        </authorList>
    </citation>
    <scope>NUCLEOTIDE SEQUENCE [LARGE SCALE GENOMIC DNA]</scope>
    <source>
        <strain evidence="6 7">DSM 19975</strain>
    </source>
</reference>
<dbReference type="PANTHER" id="PTHR12151">
    <property type="entry name" value="ELECTRON TRANSPORT PROTIN SCO1/SENC FAMILY MEMBER"/>
    <property type="match status" value="1"/>
</dbReference>
<dbReference type="Pfam" id="PF02630">
    <property type="entry name" value="SCO1-SenC"/>
    <property type="match status" value="1"/>
</dbReference>
<dbReference type="Proteomes" id="UP000245678">
    <property type="component" value="Unassembled WGS sequence"/>
</dbReference>
<keyword evidence="7" id="KW-1185">Reference proteome</keyword>
<accession>A0A316HEU2</accession>
<evidence type="ECO:0000313" key="7">
    <source>
        <dbReference type="Proteomes" id="UP000245678"/>
    </source>
</evidence>
<evidence type="ECO:0000256" key="2">
    <source>
        <dbReference type="ARBA" id="ARBA00023008"/>
    </source>
</evidence>
<proteinExistence type="inferred from homology"/>
<comment type="caution">
    <text evidence="6">The sequence shown here is derived from an EMBL/GenBank/DDBJ whole genome shotgun (WGS) entry which is preliminary data.</text>
</comment>
<dbReference type="GO" id="GO:0046872">
    <property type="term" value="F:metal ion binding"/>
    <property type="evidence" value="ECO:0007669"/>
    <property type="project" value="UniProtKB-KW"/>
</dbReference>
<keyword evidence="4" id="KW-1015">Disulfide bond</keyword>
<keyword evidence="2 3" id="KW-0186">Copper</keyword>
<dbReference type="PANTHER" id="PTHR12151:SF25">
    <property type="entry name" value="LINALOOL DEHYDRATASE_ISOMERASE DOMAIN-CONTAINING PROTEIN"/>
    <property type="match status" value="1"/>
</dbReference>
<evidence type="ECO:0000256" key="1">
    <source>
        <dbReference type="ARBA" id="ARBA00010996"/>
    </source>
</evidence>
<comment type="similarity">
    <text evidence="1">Belongs to the SCO1/2 family.</text>
</comment>
<feature type="domain" description="Thioredoxin" evidence="5">
    <location>
        <begin position="47"/>
        <end position="209"/>
    </location>
</feature>
<dbReference type="RefSeq" id="WP_109607174.1">
    <property type="nucleotide sequence ID" value="NZ_QGHA01000002.1"/>
</dbReference>
<feature type="binding site" evidence="3">
    <location>
        <position position="85"/>
    </location>
    <ligand>
        <name>Cu cation</name>
        <dbReference type="ChEBI" id="CHEBI:23378"/>
    </ligand>
</feature>
<evidence type="ECO:0000313" key="6">
    <source>
        <dbReference type="EMBL" id="PWK78917.1"/>
    </source>
</evidence>
<keyword evidence="3" id="KW-0479">Metal-binding</keyword>
<name>A0A316HEU2_9SPHI</name>
<gene>
    <name evidence="6" type="ORF">LX99_01371</name>
</gene>
<feature type="disulfide bond" description="Redox-active" evidence="4">
    <location>
        <begin position="85"/>
        <end position="89"/>
    </location>
</feature>
<dbReference type="EMBL" id="QGHA01000002">
    <property type="protein sequence ID" value="PWK78917.1"/>
    <property type="molecule type" value="Genomic_DNA"/>
</dbReference>
<dbReference type="InterPro" id="IPR036249">
    <property type="entry name" value="Thioredoxin-like_sf"/>
</dbReference>
<sequence length="217" mass="24334">MNKLWTGFIALIIFNGCKSNNGGGTALPILGNKATVTKKVNGKAVTDTEYATIPAFKFVNQYGDTITQKSLDGKIYVADFFFTTCPSICPKMHANMLNVYKEFKADANFRIISHTIDPKYDTVPVLKRYADKLGITGNTWWLLHGEKGDTYKISKSYLQSVSEKNPKGEYIHDGFFILIDKQKRIRGSYEGTDPAEVTKLIADIKTLKAEPDQINFK</sequence>
<evidence type="ECO:0000256" key="4">
    <source>
        <dbReference type="PIRSR" id="PIRSR603782-2"/>
    </source>
</evidence>
<organism evidence="6 7">
    <name type="scientific">Mucilaginibacter oryzae</name>
    <dbReference type="NCBI Taxonomy" id="468058"/>
    <lineage>
        <taxon>Bacteria</taxon>
        <taxon>Pseudomonadati</taxon>
        <taxon>Bacteroidota</taxon>
        <taxon>Sphingobacteriia</taxon>
        <taxon>Sphingobacteriales</taxon>
        <taxon>Sphingobacteriaceae</taxon>
        <taxon>Mucilaginibacter</taxon>
    </lineage>
</organism>
<dbReference type="CDD" id="cd02968">
    <property type="entry name" value="SCO"/>
    <property type="match status" value="1"/>
</dbReference>
<dbReference type="InterPro" id="IPR013766">
    <property type="entry name" value="Thioredoxin_domain"/>
</dbReference>
<evidence type="ECO:0000256" key="3">
    <source>
        <dbReference type="PIRSR" id="PIRSR603782-1"/>
    </source>
</evidence>
<protein>
    <submittedName>
        <fullName evidence="6">Protein SCO1/2</fullName>
    </submittedName>
</protein>
<feature type="binding site" evidence="3">
    <location>
        <position position="172"/>
    </location>
    <ligand>
        <name>Cu cation</name>
        <dbReference type="ChEBI" id="CHEBI:23378"/>
    </ligand>
</feature>
<evidence type="ECO:0000259" key="5">
    <source>
        <dbReference type="PROSITE" id="PS51352"/>
    </source>
</evidence>
<dbReference type="PROSITE" id="PS51352">
    <property type="entry name" value="THIOREDOXIN_2"/>
    <property type="match status" value="1"/>
</dbReference>
<dbReference type="AlphaFoldDB" id="A0A316HEU2"/>